<dbReference type="Proteomes" id="UP001164746">
    <property type="component" value="Chromosome 13"/>
</dbReference>
<feature type="region of interest" description="Disordered" evidence="1">
    <location>
        <begin position="399"/>
        <end position="418"/>
    </location>
</feature>
<organism evidence="3 4">
    <name type="scientific">Mya arenaria</name>
    <name type="common">Soft-shell clam</name>
    <dbReference type="NCBI Taxonomy" id="6604"/>
    <lineage>
        <taxon>Eukaryota</taxon>
        <taxon>Metazoa</taxon>
        <taxon>Spiralia</taxon>
        <taxon>Lophotrochozoa</taxon>
        <taxon>Mollusca</taxon>
        <taxon>Bivalvia</taxon>
        <taxon>Autobranchia</taxon>
        <taxon>Heteroconchia</taxon>
        <taxon>Euheterodonta</taxon>
        <taxon>Imparidentia</taxon>
        <taxon>Neoheterodontei</taxon>
        <taxon>Myida</taxon>
        <taxon>Myoidea</taxon>
        <taxon>Myidae</taxon>
        <taxon>Mya</taxon>
    </lineage>
</organism>
<name>A0ABY7FR35_MYAAR</name>
<evidence type="ECO:0000256" key="2">
    <source>
        <dbReference type="SAM" id="Phobius"/>
    </source>
</evidence>
<evidence type="ECO:0000256" key="1">
    <source>
        <dbReference type="SAM" id="MobiDB-lite"/>
    </source>
</evidence>
<keyword evidence="2" id="KW-0472">Membrane</keyword>
<protein>
    <submittedName>
        <fullName evidence="3">Uncharacterized protein</fullName>
    </submittedName>
</protein>
<sequence length="440" mass="47164">MADGAVGSHKKAMIKCLPCKNPNFYNSRAGQSSASYSRCYQLKVNKCIPEEHKIDCGDISWRTRKETDGLCRCAAGHAPANENVNTTCFNSNEICVPKTCAQSNQELLSDYTCGDKCPSGMHRTGQSDDCVPNMLVQTTKKLPTILTSQRSTAETEKKVAISTTTDTKIVSGEMGNANGSDKNTDFPIIIGIMGGCIGATFLVVLSIVIIFKCKTQSGSRVHEQSLTKGLHEGTGNCRDVGATGGLSPYTQNAATGTRSQAYDQHQVYGSDPSPFTQPGFNSFQTTIGQRLANQISITLYYNSKTINETVTHIAGDQVKVTSDNSNVQTGSGPTESSPQEIEETSFSKSLDHKLLRSDREVDNQSDSETPLLSGYEKNHPLESSGNTSTVMIKERDENAGMNTGSCQSPSDGVDGSAVADDDITLQGSVFEGKIPAKTLS</sequence>
<accession>A0ABY7FR35</accession>
<dbReference type="EMBL" id="CP111024">
    <property type="protein sequence ID" value="WAR24680.1"/>
    <property type="molecule type" value="Genomic_DNA"/>
</dbReference>
<proteinExistence type="predicted"/>
<keyword evidence="2" id="KW-1133">Transmembrane helix</keyword>
<feature type="transmembrane region" description="Helical" evidence="2">
    <location>
        <begin position="186"/>
        <end position="211"/>
    </location>
</feature>
<keyword evidence="2" id="KW-0812">Transmembrane</keyword>
<evidence type="ECO:0000313" key="4">
    <source>
        <dbReference type="Proteomes" id="UP001164746"/>
    </source>
</evidence>
<feature type="compositionally biased region" description="Basic and acidic residues" evidence="1">
    <location>
        <begin position="349"/>
        <end position="362"/>
    </location>
</feature>
<reference evidence="3" key="1">
    <citation type="submission" date="2022-11" db="EMBL/GenBank/DDBJ databases">
        <title>Centuries of genome instability and evolution in soft-shell clam transmissible cancer (bioRxiv).</title>
        <authorList>
            <person name="Hart S.F.M."/>
            <person name="Yonemitsu M.A."/>
            <person name="Giersch R.M."/>
            <person name="Beal B.F."/>
            <person name="Arriagada G."/>
            <person name="Davis B.W."/>
            <person name="Ostrander E.A."/>
            <person name="Goff S.P."/>
            <person name="Metzger M.J."/>
        </authorList>
    </citation>
    <scope>NUCLEOTIDE SEQUENCE</scope>
    <source>
        <strain evidence="3">MELC-2E11</strain>
        <tissue evidence="3">Siphon/mantle</tissue>
    </source>
</reference>
<feature type="compositionally biased region" description="Polar residues" evidence="1">
    <location>
        <begin position="400"/>
        <end position="409"/>
    </location>
</feature>
<keyword evidence="4" id="KW-1185">Reference proteome</keyword>
<evidence type="ECO:0000313" key="3">
    <source>
        <dbReference type="EMBL" id="WAR24680.1"/>
    </source>
</evidence>
<feature type="compositionally biased region" description="Polar residues" evidence="1">
    <location>
        <begin position="321"/>
        <end position="348"/>
    </location>
</feature>
<feature type="region of interest" description="Disordered" evidence="1">
    <location>
        <begin position="321"/>
        <end position="388"/>
    </location>
</feature>
<gene>
    <name evidence="3" type="ORF">MAR_038349</name>
</gene>